<feature type="compositionally biased region" description="Basic and acidic residues" evidence="1">
    <location>
        <begin position="264"/>
        <end position="283"/>
    </location>
</feature>
<evidence type="ECO:0000313" key="3">
    <source>
        <dbReference type="Proteomes" id="UP001314229"/>
    </source>
</evidence>
<sequence>MGDLDSAVECSAGSQTKSYFVFHTAARLQPLDSSSSSSTLLDHCYNEANIWNITGILCTLNQESESGICLDEDCLVIEQPVPPTTGTGESPEVIDAGFSITLQYSNKVLFFIHHGKQEWTLLTTAKQPVQQGESICWDLQFQICQQHFQQLPCSGKRNLFEMAGWMIGRSFLHGGFGSLDLSLSVVTLLIGGSSDIATSALTLKDCRDLDHRETIGFTVIPNIHWPQLKCDSDEEKVGLLTGFLRKFIEKGLNSLYSKRSARSISEKERRGEEREGEREEAMKSRRLHFSG</sequence>
<protein>
    <submittedName>
        <fullName evidence="2">Uncharacterized protein LOC119887344 isoform X4</fullName>
    </submittedName>
</protein>
<evidence type="ECO:0000313" key="2">
    <source>
        <dbReference type="EMBL" id="CAK6974044.1"/>
    </source>
</evidence>
<proteinExistence type="predicted"/>
<dbReference type="Proteomes" id="UP001314229">
    <property type="component" value="Unassembled WGS sequence"/>
</dbReference>
<comment type="caution">
    <text evidence="2">The sequence shown here is derived from an EMBL/GenBank/DDBJ whole genome shotgun (WGS) entry which is preliminary data.</text>
</comment>
<evidence type="ECO:0000256" key="1">
    <source>
        <dbReference type="SAM" id="MobiDB-lite"/>
    </source>
</evidence>
<organism evidence="2 3">
    <name type="scientific">Scomber scombrus</name>
    <name type="common">Atlantic mackerel</name>
    <name type="synonym">Scomber vernalis</name>
    <dbReference type="NCBI Taxonomy" id="13677"/>
    <lineage>
        <taxon>Eukaryota</taxon>
        <taxon>Metazoa</taxon>
        <taxon>Chordata</taxon>
        <taxon>Craniata</taxon>
        <taxon>Vertebrata</taxon>
        <taxon>Euteleostomi</taxon>
        <taxon>Actinopterygii</taxon>
        <taxon>Neopterygii</taxon>
        <taxon>Teleostei</taxon>
        <taxon>Neoteleostei</taxon>
        <taxon>Acanthomorphata</taxon>
        <taxon>Pelagiaria</taxon>
        <taxon>Scombriformes</taxon>
        <taxon>Scombridae</taxon>
        <taxon>Scomber</taxon>
    </lineage>
</organism>
<accession>A0AAV1PT95</accession>
<dbReference type="AlphaFoldDB" id="A0AAV1PT95"/>
<reference evidence="2 3" key="1">
    <citation type="submission" date="2024-01" db="EMBL/GenBank/DDBJ databases">
        <authorList>
            <person name="Alioto T."/>
            <person name="Alioto T."/>
            <person name="Gomez Garrido J."/>
        </authorList>
    </citation>
    <scope>NUCLEOTIDE SEQUENCE [LARGE SCALE GENOMIC DNA]</scope>
</reference>
<name>A0AAV1PT95_SCOSC</name>
<keyword evidence="3" id="KW-1185">Reference proteome</keyword>
<gene>
    <name evidence="2" type="ORF">FSCOSCO3_A002990</name>
</gene>
<dbReference type="EMBL" id="CAWUFR010000245">
    <property type="protein sequence ID" value="CAK6974044.1"/>
    <property type="molecule type" value="Genomic_DNA"/>
</dbReference>
<feature type="region of interest" description="Disordered" evidence="1">
    <location>
        <begin position="260"/>
        <end position="291"/>
    </location>
</feature>